<name>A0A318D966_9GAMM</name>
<accession>A0A318D966</accession>
<comment type="caution">
    <text evidence="5">The sequence shown here is derived from an EMBL/GenBank/DDBJ whole genome shotgun (WGS) entry which is preliminary data.</text>
</comment>
<feature type="domain" description="Carboxyltransferase" evidence="4">
    <location>
        <begin position="29"/>
        <end position="314"/>
    </location>
</feature>
<dbReference type="GO" id="GO:0005524">
    <property type="term" value="F:ATP binding"/>
    <property type="evidence" value="ECO:0007669"/>
    <property type="project" value="UniProtKB-KW"/>
</dbReference>
<dbReference type="EMBL" id="QICH01000002">
    <property type="protein sequence ID" value="PXF63407.1"/>
    <property type="molecule type" value="Genomic_DNA"/>
</dbReference>
<evidence type="ECO:0000313" key="6">
    <source>
        <dbReference type="Proteomes" id="UP000247689"/>
    </source>
</evidence>
<dbReference type="InterPro" id="IPR029000">
    <property type="entry name" value="Cyclophilin-like_dom_sf"/>
</dbReference>
<dbReference type="InterPro" id="IPR052708">
    <property type="entry name" value="PxpC"/>
</dbReference>
<dbReference type="PANTHER" id="PTHR43309">
    <property type="entry name" value="5-OXOPROLINASE SUBUNIT C"/>
    <property type="match status" value="1"/>
</dbReference>
<evidence type="ECO:0000256" key="1">
    <source>
        <dbReference type="ARBA" id="ARBA00022741"/>
    </source>
</evidence>
<reference evidence="5 6" key="1">
    <citation type="submission" date="2018-05" db="EMBL/GenBank/DDBJ databases">
        <title>Kangiella spongicola genome sequence.</title>
        <authorList>
            <person name="Maclea K.S."/>
            <person name="Goen A.E."/>
            <person name="Kelley C."/>
            <person name="Underriner A."/>
            <person name="Silverwood T."/>
            <person name="Trachtenberg A.M."/>
        </authorList>
    </citation>
    <scope>NUCLEOTIDE SEQUENCE [LARGE SCALE GENOMIC DNA]</scope>
    <source>
        <strain evidence="5 6">ATCC BAA-2076</strain>
    </source>
</reference>
<dbReference type="SMART" id="SM00797">
    <property type="entry name" value="AHS2"/>
    <property type="match status" value="1"/>
</dbReference>
<keyword evidence="6" id="KW-1185">Reference proteome</keyword>
<keyword evidence="3" id="KW-0067">ATP-binding</keyword>
<dbReference type="GO" id="GO:0016829">
    <property type="term" value="F:lyase activity"/>
    <property type="evidence" value="ECO:0007669"/>
    <property type="project" value="UniProtKB-KW"/>
</dbReference>
<organism evidence="5 6">
    <name type="scientific">Kangiella spongicola</name>
    <dbReference type="NCBI Taxonomy" id="796379"/>
    <lineage>
        <taxon>Bacteria</taxon>
        <taxon>Pseudomonadati</taxon>
        <taxon>Pseudomonadota</taxon>
        <taxon>Gammaproteobacteria</taxon>
        <taxon>Kangiellales</taxon>
        <taxon>Kangiellaceae</taxon>
        <taxon>Kangiella</taxon>
    </lineage>
</organism>
<keyword evidence="2" id="KW-0378">Hydrolase</keyword>
<keyword evidence="5" id="KW-0456">Lyase</keyword>
<dbReference type="NCBIfam" id="TIGR00724">
    <property type="entry name" value="urea_amlyse_rel"/>
    <property type="match status" value="1"/>
</dbReference>
<dbReference type="PANTHER" id="PTHR43309:SF5">
    <property type="entry name" value="5-OXOPROLINASE SUBUNIT C"/>
    <property type="match status" value="1"/>
</dbReference>
<evidence type="ECO:0000256" key="2">
    <source>
        <dbReference type="ARBA" id="ARBA00022801"/>
    </source>
</evidence>
<gene>
    <name evidence="5" type="ORF">DL796_08225</name>
</gene>
<dbReference type="GO" id="GO:0016787">
    <property type="term" value="F:hydrolase activity"/>
    <property type="evidence" value="ECO:0007669"/>
    <property type="project" value="UniProtKB-KW"/>
</dbReference>
<protein>
    <submittedName>
        <fullName evidence="5">Urea amidolyase</fullName>
    </submittedName>
</protein>
<evidence type="ECO:0000256" key="3">
    <source>
        <dbReference type="ARBA" id="ARBA00022840"/>
    </source>
</evidence>
<keyword evidence="1" id="KW-0547">Nucleotide-binding</keyword>
<dbReference type="OrthoDB" id="9768696at2"/>
<proteinExistence type="predicted"/>
<dbReference type="SUPFAM" id="SSF50891">
    <property type="entry name" value="Cyclophilin-like"/>
    <property type="match status" value="1"/>
</dbReference>
<dbReference type="AlphaFoldDB" id="A0A318D966"/>
<dbReference type="Pfam" id="PF02626">
    <property type="entry name" value="CT_A_B"/>
    <property type="match status" value="1"/>
</dbReference>
<sequence length="321" mass="34870">MSLIAMSIRVLKAGVLSTIQDLGRPNYLEYGVSRNGALDEYSHQIANWLVGNPKSNATIEVTQVGPSLEFMENHTVAVAGASFELTLNDSPCPMNTTLHLKAGDVLTFEKLLSGARAYIAIAGEINLEAVMGSLSTNLLAGFGGYQGRALEDGDEIAINSEHFTETRVTPKELSVEHHHSLEQHHFVVRFTQGREYELLTEPSKQSLVENDYSVSSYSNRMALKLESDKDTLNQTQELSMTTAPIVSGTVQLPPSGHPIVILADGQTTGGYPRVGQVISADLSLLAQLKANDTVSFYPVTVDEALSALFKKNNYFDSALSH</sequence>
<dbReference type="Gene3D" id="2.40.100.10">
    <property type="entry name" value="Cyclophilin-like"/>
    <property type="match status" value="1"/>
</dbReference>
<evidence type="ECO:0000259" key="4">
    <source>
        <dbReference type="SMART" id="SM00797"/>
    </source>
</evidence>
<dbReference type="Proteomes" id="UP000247689">
    <property type="component" value="Unassembled WGS sequence"/>
</dbReference>
<evidence type="ECO:0000313" key="5">
    <source>
        <dbReference type="EMBL" id="PXF63407.1"/>
    </source>
</evidence>
<dbReference type="InterPro" id="IPR003778">
    <property type="entry name" value="CT_A_B"/>
</dbReference>